<organism evidence="5 6">
    <name type="scientific">Cuniculiplasma divulgatum</name>
    <dbReference type="NCBI Taxonomy" id="1673428"/>
    <lineage>
        <taxon>Archaea</taxon>
        <taxon>Methanobacteriati</taxon>
        <taxon>Thermoplasmatota</taxon>
        <taxon>Thermoplasmata</taxon>
        <taxon>Thermoplasmatales</taxon>
        <taxon>Cuniculiplasmataceae</taxon>
        <taxon>Cuniculiplasma</taxon>
    </lineage>
</organism>
<accession>A0A1N5WUI9</accession>
<evidence type="ECO:0000256" key="3">
    <source>
        <dbReference type="ARBA" id="ARBA00022833"/>
    </source>
</evidence>
<feature type="domain" description="Cobalamin-independent methionine synthase MetE C-terminal/archaeal" evidence="4">
    <location>
        <begin position="6"/>
        <end position="337"/>
    </location>
</feature>
<keyword evidence="3" id="KW-0862">Zinc</keyword>
<dbReference type="NCBIfam" id="NF002272">
    <property type="entry name" value="PRK01207.1"/>
    <property type="match status" value="1"/>
</dbReference>
<evidence type="ECO:0000313" key="5">
    <source>
        <dbReference type="EMBL" id="SIM88803.1"/>
    </source>
</evidence>
<dbReference type="InterPro" id="IPR002629">
    <property type="entry name" value="Met_Synth_C/arc"/>
</dbReference>
<proteinExistence type="predicted"/>
<name>A0A1N5WUI9_9ARCH</name>
<dbReference type="InterPro" id="IPR038071">
    <property type="entry name" value="UROD/MetE-like_sf"/>
</dbReference>
<gene>
    <name evidence="5" type="ORF">CSP5_1994</name>
</gene>
<dbReference type="GO" id="GO:0009086">
    <property type="term" value="P:methionine biosynthetic process"/>
    <property type="evidence" value="ECO:0007669"/>
    <property type="project" value="InterPro"/>
</dbReference>
<dbReference type="Proteomes" id="UP000195607">
    <property type="component" value="Chromosome I"/>
</dbReference>
<dbReference type="Gene3D" id="3.20.20.210">
    <property type="match status" value="1"/>
</dbReference>
<evidence type="ECO:0000313" key="6">
    <source>
        <dbReference type="Proteomes" id="UP000195607"/>
    </source>
</evidence>
<evidence type="ECO:0000259" key="4">
    <source>
        <dbReference type="Pfam" id="PF01717"/>
    </source>
</evidence>
<dbReference type="GeneID" id="41589230"/>
<sequence>MSEKLITQEIGSFRKPEYLSRKFHSIEETDEYSILCQKATDETLETFKKAGLHNVGVGGEMYRWEMYEHFAKRVSNIEFYGLVRSFDNRYYKKGSVMGIPERKKPFHLEELEYLLRTTVKPLKVPITGAYTMMDWSFNEHYKGRRELAMRFAELIHEEIETLQKAWNKSGRKEKLEIQIDEPATTTHPAEMDIVVDSMNASIEKFRNIEFTIHVCYSKDYRILYDRIPEMGFHGYNLEYANRDSLSVNKKIREGYEDLRYFREINDTLQEKRFIGLGVTDVHIDTIESPELIENRINYALDILQDPKLVRINPDCGLRTRSREVGFEKLLNMVEATKKVEEKM</sequence>
<dbReference type="AlphaFoldDB" id="A0A1N5WUI9"/>
<evidence type="ECO:0000256" key="2">
    <source>
        <dbReference type="ARBA" id="ARBA00022723"/>
    </source>
</evidence>
<dbReference type="EMBL" id="LT671858">
    <property type="protein sequence ID" value="SIM88803.1"/>
    <property type="molecule type" value="Genomic_DNA"/>
</dbReference>
<dbReference type="GO" id="GO:0008270">
    <property type="term" value="F:zinc ion binding"/>
    <property type="evidence" value="ECO:0007669"/>
    <property type="project" value="InterPro"/>
</dbReference>
<keyword evidence="2" id="KW-0479">Metal-binding</keyword>
<dbReference type="Pfam" id="PF01717">
    <property type="entry name" value="Meth_synt_2"/>
    <property type="match status" value="1"/>
</dbReference>
<protein>
    <submittedName>
        <fullName evidence="5">Cobalamin-independent methionine synthase</fullName>
    </submittedName>
</protein>
<dbReference type="GO" id="GO:0003871">
    <property type="term" value="F:5-methyltetrahydropteroyltriglutamate-homocysteine S-methyltransferase activity"/>
    <property type="evidence" value="ECO:0007669"/>
    <property type="project" value="InterPro"/>
</dbReference>
<dbReference type="PANTHER" id="PTHR30519">
    <property type="entry name" value="5-METHYLTETRAHYDROPTEROYLTRIGLUTAMATE--HOMOCYSTEINE METHYLTRANSFERASE"/>
    <property type="match status" value="1"/>
</dbReference>
<comment type="cofactor">
    <cofactor evidence="1">
        <name>Zn(2+)</name>
        <dbReference type="ChEBI" id="CHEBI:29105"/>
    </cofactor>
</comment>
<dbReference type="RefSeq" id="WP_148690244.1">
    <property type="nucleotide sequence ID" value="NZ_LT671858.1"/>
</dbReference>
<dbReference type="SUPFAM" id="SSF51726">
    <property type="entry name" value="UROD/MetE-like"/>
    <property type="match status" value="1"/>
</dbReference>
<reference evidence="5 6" key="1">
    <citation type="submission" date="2016-04" db="EMBL/GenBank/DDBJ databases">
        <authorList>
            <person name="Evans L.H."/>
            <person name="Alamgir A."/>
            <person name="Owens N."/>
            <person name="Weber N.D."/>
            <person name="Virtaneva K."/>
            <person name="Barbian K."/>
            <person name="Babar A."/>
            <person name="Rosenke K."/>
        </authorList>
    </citation>
    <scope>NUCLEOTIDE SEQUENCE [LARGE SCALE GENOMIC DNA]</scope>
    <source>
        <strain evidence="6">S5(T) (JCM 30642 \VKM B-2941)</strain>
    </source>
</reference>
<dbReference type="CDD" id="cd03311">
    <property type="entry name" value="CIMS_C_terminal_like"/>
    <property type="match status" value="1"/>
</dbReference>
<evidence type="ECO:0000256" key="1">
    <source>
        <dbReference type="ARBA" id="ARBA00001947"/>
    </source>
</evidence>